<proteinExistence type="predicted"/>
<dbReference type="SUPFAM" id="SSF53850">
    <property type="entry name" value="Periplasmic binding protein-like II"/>
    <property type="match status" value="1"/>
</dbReference>
<sequence>MVLNSIKGGSEVATLFAQKHLDLTVSSFPAMLSGIDRGTAIKVMAPVQADGIAMVSRSDIDVVGWENFLAYVKASEKPVIVGYHSPTSAPKILFEAAMDSAGLRLTGDAYATKKDADILMMDLRGTANIIPAMAAKQIEFAVAPAPTPEIVESKSQGHIVLQLRELPPVGRWQNFPCCVIAGRTEFVEAHPEAVKAFIDMMTTSSEWCMANPQLSSEITADWLGVPAEVIAAAKMTLSTKVTKDWLKNAALYPEMLNRLGQCTGALQDKSLDDVADLVFDFQFVEIEQQ</sequence>
<name>A0A1X7LCM0_9BACT</name>
<dbReference type="Pfam" id="PF13379">
    <property type="entry name" value="NMT1_2"/>
    <property type="match status" value="1"/>
</dbReference>
<dbReference type="Proteomes" id="UP000193355">
    <property type="component" value="Unassembled WGS sequence"/>
</dbReference>
<reference evidence="2" key="1">
    <citation type="submission" date="2017-04" db="EMBL/GenBank/DDBJ databases">
        <authorList>
            <person name="Varghese N."/>
            <person name="Submissions S."/>
        </authorList>
    </citation>
    <scope>NUCLEOTIDE SEQUENCE [LARGE SCALE GENOMIC DNA]</scope>
    <source>
        <strain evidence="2">USBA 82</strain>
    </source>
</reference>
<dbReference type="STRING" id="561720.SAMN06275492_1567"/>
<dbReference type="Gene3D" id="3.40.190.10">
    <property type="entry name" value="Periplasmic binding protein-like II"/>
    <property type="match status" value="1"/>
</dbReference>
<evidence type="ECO:0000313" key="2">
    <source>
        <dbReference type="Proteomes" id="UP000193355"/>
    </source>
</evidence>
<dbReference type="AlphaFoldDB" id="A0A1X7LCM0"/>
<protein>
    <submittedName>
        <fullName evidence="1">NitT/TauT family transport system substrate-binding protein</fullName>
    </submittedName>
</protein>
<dbReference type="PANTHER" id="PTHR30024">
    <property type="entry name" value="ALIPHATIC SULFONATES-BINDING PROTEIN-RELATED"/>
    <property type="match status" value="1"/>
</dbReference>
<dbReference type="EMBL" id="FXBB01000056">
    <property type="protein sequence ID" value="SMG51440.1"/>
    <property type="molecule type" value="Genomic_DNA"/>
</dbReference>
<dbReference type="RefSeq" id="WP_234986245.1">
    <property type="nucleotide sequence ID" value="NZ_FXBB01000056.1"/>
</dbReference>
<accession>A0A1X7LCM0</accession>
<organism evidence="1 2">
    <name type="scientific">Dethiosulfovibrio salsuginis</name>
    <dbReference type="NCBI Taxonomy" id="561720"/>
    <lineage>
        <taxon>Bacteria</taxon>
        <taxon>Thermotogati</taxon>
        <taxon>Synergistota</taxon>
        <taxon>Synergistia</taxon>
        <taxon>Synergistales</taxon>
        <taxon>Dethiosulfovibrionaceae</taxon>
        <taxon>Dethiosulfovibrio</taxon>
    </lineage>
</organism>
<evidence type="ECO:0000313" key="1">
    <source>
        <dbReference type="EMBL" id="SMG51440.1"/>
    </source>
</evidence>
<gene>
    <name evidence="1" type="ORF">SAMN06275492_1567</name>
</gene>
<keyword evidence="2" id="KW-1185">Reference proteome</keyword>